<sequence length="59" mass="6864">MYAPCTYANLCKKFEKVQMGIQLETSASETISNLKPFIIWQVLAYTMYDIYLKFVTCLV</sequence>
<accession>A0A0A9EJJ2</accession>
<evidence type="ECO:0000313" key="1">
    <source>
        <dbReference type="EMBL" id="JAD96212.1"/>
    </source>
</evidence>
<reference evidence="1" key="2">
    <citation type="journal article" date="2015" name="Data Brief">
        <title>Shoot transcriptome of the giant reed, Arundo donax.</title>
        <authorList>
            <person name="Barrero R.A."/>
            <person name="Guerrero F.D."/>
            <person name="Moolhuijzen P."/>
            <person name="Goolsby J.A."/>
            <person name="Tidwell J."/>
            <person name="Bellgard S.E."/>
            <person name="Bellgard M.I."/>
        </authorList>
    </citation>
    <scope>NUCLEOTIDE SEQUENCE</scope>
    <source>
        <tissue evidence="1">Shoot tissue taken approximately 20 cm above the soil surface</tissue>
    </source>
</reference>
<dbReference type="AlphaFoldDB" id="A0A0A9EJJ2"/>
<name>A0A0A9EJJ2_ARUDO</name>
<reference evidence="1" key="1">
    <citation type="submission" date="2014-09" db="EMBL/GenBank/DDBJ databases">
        <authorList>
            <person name="Magalhaes I.L.F."/>
            <person name="Oliveira U."/>
            <person name="Santos F.R."/>
            <person name="Vidigal T.H.D.A."/>
            <person name="Brescovit A.D."/>
            <person name="Santos A.J."/>
        </authorList>
    </citation>
    <scope>NUCLEOTIDE SEQUENCE</scope>
    <source>
        <tissue evidence="1">Shoot tissue taken approximately 20 cm above the soil surface</tissue>
    </source>
</reference>
<organism evidence="1">
    <name type="scientific">Arundo donax</name>
    <name type="common">Giant reed</name>
    <name type="synonym">Donax arundinaceus</name>
    <dbReference type="NCBI Taxonomy" id="35708"/>
    <lineage>
        <taxon>Eukaryota</taxon>
        <taxon>Viridiplantae</taxon>
        <taxon>Streptophyta</taxon>
        <taxon>Embryophyta</taxon>
        <taxon>Tracheophyta</taxon>
        <taxon>Spermatophyta</taxon>
        <taxon>Magnoliopsida</taxon>
        <taxon>Liliopsida</taxon>
        <taxon>Poales</taxon>
        <taxon>Poaceae</taxon>
        <taxon>PACMAD clade</taxon>
        <taxon>Arundinoideae</taxon>
        <taxon>Arundineae</taxon>
        <taxon>Arundo</taxon>
    </lineage>
</organism>
<protein>
    <submittedName>
        <fullName evidence="1">Uncharacterized protein</fullName>
    </submittedName>
</protein>
<proteinExistence type="predicted"/>
<dbReference type="EMBL" id="GBRH01201683">
    <property type="protein sequence ID" value="JAD96212.1"/>
    <property type="molecule type" value="Transcribed_RNA"/>
</dbReference>